<organism evidence="1 2">
    <name type="scientific">Stecheria intestinalis</name>
    <dbReference type="NCBI Taxonomy" id="2606630"/>
    <lineage>
        <taxon>Bacteria</taxon>
        <taxon>Bacillati</taxon>
        <taxon>Bacillota</taxon>
        <taxon>Erysipelotrichia</taxon>
        <taxon>Erysipelotrichales</taxon>
        <taxon>Erysipelotrichaceae</taxon>
        <taxon>Stecheria</taxon>
    </lineage>
</organism>
<protein>
    <submittedName>
        <fullName evidence="1">Uncharacterized protein</fullName>
    </submittedName>
</protein>
<name>A0A7X2NTZ0_9FIRM</name>
<evidence type="ECO:0000313" key="1">
    <source>
        <dbReference type="EMBL" id="MSS59428.1"/>
    </source>
</evidence>
<gene>
    <name evidence="1" type="ORF">FYJ51_11055</name>
</gene>
<evidence type="ECO:0000313" key="2">
    <source>
        <dbReference type="Proteomes" id="UP000461880"/>
    </source>
</evidence>
<dbReference type="EMBL" id="VUMN01000032">
    <property type="protein sequence ID" value="MSS59428.1"/>
    <property type="molecule type" value="Genomic_DNA"/>
</dbReference>
<proteinExistence type="predicted"/>
<sequence>MPIKYIISDSGVIHKTSGQKTENGGNAEDPDRIISFEFNPAAGQEALTCKAGEDATASDLVLSSIAILLGVYQALRRSSGEEDAEIMRRHITSLVNNPDFWNYHQHQDDAIDFTDLKIFRS</sequence>
<dbReference type="RefSeq" id="WP_154505672.1">
    <property type="nucleotide sequence ID" value="NZ_VUMN01000032.1"/>
</dbReference>
<accession>A0A7X2NTZ0</accession>
<reference evidence="1 2" key="1">
    <citation type="submission" date="2019-08" db="EMBL/GenBank/DDBJ databases">
        <title>In-depth cultivation of the pig gut microbiome towards novel bacterial diversity and tailored functional studies.</title>
        <authorList>
            <person name="Wylensek D."/>
            <person name="Hitch T.C.A."/>
            <person name="Clavel T."/>
        </authorList>
    </citation>
    <scope>NUCLEOTIDE SEQUENCE [LARGE SCALE GENOMIC DNA]</scope>
    <source>
        <strain evidence="1 2">Oil+RF-744-GAM-WT-6</strain>
    </source>
</reference>
<keyword evidence="2" id="KW-1185">Reference proteome</keyword>
<comment type="caution">
    <text evidence="1">The sequence shown here is derived from an EMBL/GenBank/DDBJ whole genome shotgun (WGS) entry which is preliminary data.</text>
</comment>
<dbReference type="AlphaFoldDB" id="A0A7X2NTZ0"/>
<dbReference type="Proteomes" id="UP000461880">
    <property type="component" value="Unassembled WGS sequence"/>
</dbReference>